<dbReference type="GO" id="GO:0005524">
    <property type="term" value="F:ATP binding"/>
    <property type="evidence" value="ECO:0007669"/>
    <property type="project" value="UniProtKB-KW"/>
</dbReference>
<dbReference type="InterPro" id="IPR037118">
    <property type="entry name" value="Val-tRNA_synth_C_sf"/>
</dbReference>
<evidence type="ECO:0000256" key="5">
    <source>
        <dbReference type="ARBA" id="ARBA00022801"/>
    </source>
</evidence>
<keyword evidence="2 9" id="KW-0677">Repeat</keyword>
<keyword evidence="7 9" id="KW-0238">DNA-binding</keyword>
<feature type="domain" description="ABC transporter" evidence="10">
    <location>
        <begin position="289"/>
        <end position="508"/>
    </location>
</feature>
<keyword evidence="9" id="KW-0175">Coiled coil</keyword>
<dbReference type="SUPFAM" id="SSF52540">
    <property type="entry name" value="P-loop containing nucleoside triphosphate hydrolases"/>
    <property type="match status" value="2"/>
</dbReference>
<gene>
    <name evidence="9" type="primary">uup</name>
    <name evidence="11" type="ORF">ACFSNB_04630</name>
</gene>
<evidence type="ECO:0000256" key="1">
    <source>
        <dbReference type="ARBA" id="ARBA00022490"/>
    </source>
</evidence>
<keyword evidence="3 9" id="KW-0547">Nucleotide-binding</keyword>
<feature type="binding site" evidence="9">
    <location>
        <begin position="39"/>
        <end position="46"/>
    </location>
    <ligand>
        <name>ATP</name>
        <dbReference type="ChEBI" id="CHEBI:30616"/>
        <label>1</label>
    </ligand>
</feature>
<sequence>MAPPPLLTLRDVRLTFGGKPLFEGVTAAIGRGDKTCLVGRNGSGKSTLLKVFAGEILADSGERFLQPGCRVALLAQEPTLGGPTVADHVATGLPEGERDQTYRVEVLLDAVGLSGDRDTATLSGGEARRAALAHALVGEPDVLLLDEPTNHLDLPTILWLEQWLAAFSGAVVMISHDRRFLDTVSKQTLWLERGVVRRAEVGFNRFTEWQEEVLAAEEATLARVENKLRQELHWLARGVTARRRRNMGRVRALQVLRAERGERKTALLDAGRQVQLAAESGDLSGRLVIEASHLAKAFGARVICRDFSTRILRGDRVGLIGRNGAGKSTLLKLLTGALAPDAGTVRIGTNLETATFDQHRSLLDPEASVWDTLTDGRGDQVWVRGTPRHVVGYMKDFLFSEAQARTPVRALSGGERNRLLLAKLLAKPSNLLILDEPTNDLDIDTLDLLEEMLADYDGTLLLVSHDRDFLDRLVTSVIAVEGDGEVVEYDGGYSDYLRQRPAPVAPPAAVKPAAVAAARPASAPGRVRLSYNETRELERLPKRIAELEVEIAKLETEIADPTLYSRKPERLSEAAGRLDLARGELSAAEDRWLELEAKREAAGGK</sequence>
<dbReference type="InterPro" id="IPR027417">
    <property type="entry name" value="P-loop_NTPase"/>
</dbReference>
<dbReference type="EC" id="3.6.1.-" evidence="9"/>
<accession>A0ABW5C731</accession>
<evidence type="ECO:0000256" key="7">
    <source>
        <dbReference type="ARBA" id="ARBA00023125"/>
    </source>
</evidence>
<dbReference type="InterPro" id="IPR032524">
    <property type="entry name" value="ABC_tran_C"/>
</dbReference>
<evidence type="ECO:0000259" key="10">
    <source>
        <dbReference type="PROSITE" id="PS50893"/>
    </source>
</evidence>
<dbReference type="SMART" id="SM00382">
    <property type="entry name" value="AAA"/>
    <property type="match status" value="2"/>
</dbReference>
<comment type="similarity">
    <text evidence="9">Belongs to the ABC transporter superfamily. ABCF family. Uup subfamily.</text>
</comment>
<evidence type="ECO:0000256" key="3">
    <source>
        <dbReference type="ARBA" id="ARBA00022741"/>
    </source>
</evidence>
<dbReference type="RefSeq" id="WP_377314868.1">
    <property type="nucleotide sequence ID" value="NZ_JBHUIY010000006.1"/>
</dbReference>
<dbReference type="Proteomes" id="UP001597296">
    <property type="component" value="Unassembled WGS sequence"/>
</dbReference>
<dbReference type="Gene3D" id="3.40.50.300">
    <property type="entry name" value="P-loop containing nucleotide triphosphate hydrolases"/>
    <property type="match status" value="2"/>
</dbReference>
<keyword evidence="6 9" id="KW-0067">ATP-binding</keyword>
<dbReference type="Gene3D" id="1.10.287.380">
    <property type="entry name" value="Valyl-tRNA synthetase, C-terminal domain"/>
    <property type="match status" value="1"/>
</dbReference>
<proteinExistence type="inferred from homology"/>
<evidence type="ECO:0000256" key="6">
    <source>
        <dbReference type="ARBA" id="ARBA00022840"/>
    </source>
</evidence>
<evidence type="ECO:0000256" key="8">
    <source>
        <dbReference type="ARBA" id="ARBA00023204"/>
    </source>
</evidence>
<keyword evidence="5 9" id="KW-0378">Hydrolase</keyword>
<keyword evidence="8 9" id="KW-0234">DNA repair</keyword>
<dbReference type="CDD" id="cd03221">
    <property type="entry name" value="ABCF_EF-3"/>
    <property type="match status" value="2"/>
</dbReference>
<dbReference type="InterPro" id="IPR003439">
    <property type="entry name" value="ABC_transporter-like_ATP-bd"/>
</dbReference>
<organism evidence="11 12">
    <name type="scientific">Phaeospirillum tilakii</name>
    <dbReference type="NCBI Taxonomy" id="741673"/>
    <lineage>
        <taxon>Bacteria</taxon>
        <taxon>Pseudomonadati</taxon>
        <taxon>Pseudomonadota</taxon>
        <taxon>Alphaproteobacteria</taxon>
        <taxon>Rhodospirillales</taxon>
        <taxon>Rhodospirillaceae</taxon>
        <taxon>Phaeospirillum</taxon>
    </lineage>
</organism>
<dbReference type="InterPro" id="IPR043686">
    <property type="entry name" value="Uup"/>
</dbReference>
<dbReference type="PROSITE" id="PS00211">
    <property type="entry name" value="ABC_TRANSPORTER_1"/>
    <property type="match status" value="1"/>
</dbReference>
<keyword evidence="12" id="KW-1185">Reference proteome</keyword>
<keyword evidence="1 9" id="KW-0963">Cytoplasm</keyword>
<comment type="catalytic activity">
    <reaction evidence="9">
        <text>ATP + H2O = ADP + phosphate + H(+)</text>
        <dbReference type="Rhea" id="RHEA:13065"/>
        <dbReference type="ChEBI" id="CHEBI:15377"/>
        <dbReference type="ChEBI" id="CHEBI:15378"/>
        <dbReference type="ChEBI" id="CHEBI:30616"/>
        <dbReference type="ChEBI" id="CHEBI:43474"/>
        <dbReference type="ChEBI" id="CHEBI:456216"/>
    </reaction>
</comment>
<feature type="domain" description="ABC transporter" evidence="10">
    <location>
        <begin position="7"/>
        <end position="218"/>
    </location>
</feature>
<dbReference type="Pfam" id="PF16326">
    <property type="entry name" value="ABC_tran_CTD"/>
    <property type="match status" value="1"/>
</dbReference>
<dbReference type="InterPro" id="IPR051309">
    <property type="entry name" value="ABCF_ATPase"/>
</dbReference>
<feature type="coiled-coil region" evidence="9">
    <location>
        <begin position="537"/>
        <end position="591"/>
    </location>
</feature>
<feature type="binding site" evidence="9">
    <location>
        <begin position="321"/>
        <end position="328"/>
    </location>
    <ligand>
        <name>ATP</name>
        <dbReference type="ChEBI" id="CHEBI:30616"/>
        <label>2</label>
    </ligand>
</feature>
<dbReference type="PANTHER" id="PTHR42855:SF1">
    <property type="entry name" value="ABC TRANSPORTER DOMAIN-CONTAINING PROTEIN"/>
    <property type="match status" value="1"/>
</dbReference>
<comment type="caution">
    <text evidence="11">The sequence shown here is derived from an EMBL/GenBank/DDBJ whole genome shotgun (WGS) entry which is preliminary data.</text>
</comment>
<dbReference type="Pfam" id="PF00005">
    <property type="entry name" value="ABC_tran"/>
    <property type="match status" value="2"/>
</dbReference>
<reference evidence="12" key="1">
    <citation type="journal article" date="2019" name="Int. J. Syst. Evol. Microbiol.">
        <title>The Global Catalogue of Microorganisms (GCM) 10K type strain sequencing project: providing services to taxonomists for standard genome sequencing and annotation.</title>
        <authorList>
            <consortium name="The Broad Institute Genomics Platform"/>
            <consortium name="The Broad Institute Genome Sequencing Center for Infectious Disease"/>
            <person name="Wu L."/>
            <person name="Ma J."/>
        </authorList>
    </citation>
    <scope>NUCLEOTIDE SEQUENCE [LARGE SCALE GENOMIC DNA]</scope>
    <source>
        <strain evidence="12">KCTC 15012</strain>
    </source>
</reference>
<evidence type="ECO:0000256" key="2">
    <source>
        <dbReference type="ARBA" id="ARBA00022737"/>
    </source>
</evidence>
<dbReference type="HAMAP" id="MF_00848">
    <property type="entry name" value="Uup"/>
    <property type="match status" value="1"/>
</dbReference>
<evidence type="ECO:0000313" key="12">
    <source>
        <dbReference type="Proteomes" id="UP001597296"/>
    </source>
</evidence>
<evidence type="ECO:0000256" key="4">
    <source>
        <dbReference type="ARBA" id="ARBA00022763"/>
    </source>
</evidence>
<evidence type="ECO:0000256" key="9">
    <source>
        <dbReference type="HAMAP-Rule" id="MF_00848"/>
    </source>
</evidence>
<comment type="subcellular location">
    <subcellularLocation>
        <location evidence="9">Cytoplasm</location>
    </subcellularLocation>
    <text evidence="9">Associates with ribosomes.</text>
</comment>
<dbReference type="PROSITE" id="PS50893">
    <property type="entry name" value="ABC_TRANSPORTER_2"/>
    <property type="match status" value="2"/>
</dbReference>
<dbReference type="InterPro" id="IPR003593">
    <property type="entry name" value="AAA+_ATPase"/>
</dbReference>
<name>A0ABW5C731_9PROT</name>
<evidence type="ECO:0000313" key="11">
    <source>
        <dbReference type="EMBL" id="MFD2233084.1"/>
    </source>
</evidence>
<protein>
    <recommendedName>
        <fullName evidence="9">ATP-binding protein Uup</fullName>
        <ecNumber evidence="9">3.6.1.-</ecNumber>
    </recommendedName>
</protein>
<keyword evidence="4 9" id="KW-0227">DNA damage</keyword>
<dbReference type="InterPro" id="IPR017871">
    <property type="entry name" value="ABC_transporter-like_CS"/>
</dbReference>
<comment type="function">
    <text evidence="9">Probably plays a role in ribosome assembly or function. May be involved in resolution of branched DNA intermediates that result from template switching in postreplication gaps. Binds DNA and has ATPase activity.</text>
</comment>
<dbReference type="EMBL" id="JBHUIY010000006">
    <property type="protein sequence ID" value="MFD2233084.1"/>
    <property type="molecule type" value="Genomic_DNA"/>
</dbReference>
<dbReference type="PANTHER" id="PTHR42855">
    <property type="entry name" value="ABC TRANSPORTER ATP-BINDING SUBUNIT"/>
    <property type="match status" value="1"/>
</dbReference>